<dbReference type="PROSITE" id="PS50931">
    <property type="entry name" value="HTH_LYSR"/>
    <property type="match status" value="1"/>
</dbReference>
<evidence type="ECO:0000313" key="13">
    <source>
        <dbReference type="Proteomes" id="UP000284767"/>
    </source>
</evidence>
<dbReference type="Proteomes" id="UP000045039">
    <property type="component" value="Unassembled WGS sequence"/>
</dbReference>
<keyword evidence="3" id="KW-0238">DNA-binding</keyword>
<dbReference type="Gene3D" id="1.10.10.10">
    <property type="entry name" value="Winged helix-like DNA-binding domain superfamily/Winged helix DNA-binding domain"/>
    <property type="match status" value="1"/>
</dbReference>
<protein>
    <submittedName>
        <fullName evidence="6 9">Transcriptional regulator</fullName>
    </submittedName>
    <submittedName>
        <fullName evidence="10">LysR family transcriptional regulator</fullName>
    </submittedName>
</protein>
<evidence type="ECO:0000313" key="7">
    <source>
        <dbReference type="EMBL" id="CRP88477.1"/>
    </source>
</evidence>
<dbReference type="SUPFAM" id="SSF53850">
    <property type="entry name" value="Periplasmic binding protein-like II"/>
    <property type="match status" value="1"/>
</dbReference>
<dbReference type="GO" id="GO:0003700">
    <property type="term" value="F:DNA-binding transcription factor activity"/>
    <property type="evidence" value="ECO:0007669"/>
    <property type="project" value="InterPro"/>
</dbReference>
<comment type="similarity">
    <text evidence="1">Belongs to the LysR transcriptional regulatory family.</text>
</comment>
<evidence type="ECO:0000313" key="8">
    <source>
        <dbReference type="EMBL" id="MZZ13824.1"/>
    </source>
</evidence>
<evidence type="ECO:0000313" key="6">
    <source>
        <dbReference type="EMBL" id="ALI59470.1"/>
    </source>
</evidence>
<organism evidence="10 13">
    <name type="scientific">Pseudomonas aeruginosa</name>
    <dbReference type="NCBI Taxonomy" id="287"/>
    <lineage>
        <taxon>Bacteria</taxon>
        <taxon>Pseudomonadati</taxon>
        <taxon>Pseudomonadota</taxon>
        <taxon>Gammaproteobacteria</taxon>
        <taxon>Pseudomonadales</taxon>
        <taxon>Pseudomonadaceae</taxon>
        <taxon>Pseudomonas</taxon>
    </lineage>
</organism>
<dbReference type="FunFam" id="1.10.10.10:FF:000001">
    <property type="entry name" value="LysR family transcriptional regulator"/>
    <property type="match status" value="1"/>
</dbReference>
<evidence type="ECO:0000256" key="1">
    <source>
        <dbReference type="ARBA" id="ARBA00009437"/>
    </source>
</evidence>
<reference evidence="7" key="2">
    <citation type="submission" date="2015-06" db="EMBL/GenBank/DDBJ databases">
        <authorList>
            <person name="Radhakrishnan R."/>
            <person name="Underwood A."/>
            <person name="Al-Shahib A."/>
        </authorList>
    </citation>
    <scope>NUCLEOTIDE SEQUENCE</scope>
    <source>
        <strain evidence="7">P19_London_7_VIM_2_05_10</strain>
    </source>
</reference>
<evidence type="ECO:0000313" key="9">
    <source>
        <dbReference type="EMBL" id="OTI65150.1"/>
    </source>
</evidence>
<evidence type="ECO:0000256" key="4">
    <source>
        <dbReference type="ARBA" id="ARBA00023163"/>
    </source>
</evidence>
<dbReference type="Proteomes" id="UP000194857">
    <property type="component" value="Unassembled WGS sequence"/>
</dbReference>
<dbReference type="SMR" id="A0A0C7AIV1"/>
<dbReference type="Proteomes" id="UP000284767">
    <property type="component" value="Unassembled WGS sequence"/>
</dbReference>
<dbReference type="EMBL" id="NSNE01000001">
    <property type="protein sequence ID" value="RPM23304.1"/>
    <property type="molecule type" value="Genomic_DNA"/>
</dbReference>
<dbReference type="EMBL" id="WXZT01000011">
    <property type="protein sequence ID" value="MZZ13824.1"/>
    <property type="molecule type" value="Genomic_DNA"/>
</dbReference>
<dbReference type="PATRIC" id="fig|287.1479.peg.390"/>
<dbReference type="EMBL" id="KT454971">
    <property type="protein sequence ID" value="ALI59470.1"/>
    <property type="molecule type" value="Genomic_DNA"/>
</dbReference>
<sequence>MDLLQGIRTFVRVVEHGSFTQAAQALGTSPATVSRQVAGLEQALSARLLQRNTRSVVVTESGLRYYEHCKQILRTVAAAAADVEDSQSHASGRLRLHAVTELGLEHLMPLLVDYLDGHPDVSVDLTLAQGTPALLEEGLDVLITLGRTLPDSTLVARDLGQVFSVVCAAPEYLARHGVPRTPEDLLRHRCLNVAAPSCPQGWAFVGERGETLLDLDEALKVNLPEAACAAAAAGLGVCLLPGFVAARALQEGSLLRLLPGHRLHVREVFVLYSSRRYLDAKIRTWVDFLRERLPLAFERDRAILDDRRYWAESPTGVARETAT</sequence>
<dbReference type="InterPro" id="IPR005119">
    <property type="entry name" value="LysR_subst-bd"/>
</dbReference>
<evidence type="ECO:0000256" key="3">
    <source>
        <dbReference type="ARBA" id="ARBA00023125"/>
    </source>
</evidence>
<evidence type="ECO:0000313" key="12">
    <source>
        <dbReference type="Proteomes" id="UP000194857"/>
    </source>
</evidence>
<dbReference type="PANTHER" id="PTHR30537">
    <property type="entry name" value="HTH-TYPE TRANSCRIPTIONAL REGULATOR"/>
    <property type="match status" value="1"/>
</dbReference>
<feature type="domain" description="HTH lysR-type" evidence="5">
    <location>
        <begin position="1"/>
        <end position="59"/>
    </location>
</feature>
<reference evidence="6" key="3">
    <citation type="submission" date="2015-08" db="EMBL/GenBank/DDBJ databases">
        <title>Pseudomonas aeruginosa strain CCBH4851 chromosome region.</title>
        <authorList>
            <person name="Silveira M.C."/>
            <person name="Carvalho-Assef A.P.D."/>
            <person name="Albano R.M."/>
        </authorList>
    </citation>
    <scope>NUCLEOTIDE SEQUENCE</scope>
    <source>
        <strain evidence="6">CCBH4851</strain>
    </source>
</reference>
<dbReference type="RefSeq" id="WP_003106096.1">
    <property type="nucleotide sequence ID" value="NZ_AP014839.1"/>
</dbReference>
<evidence type="ECO:0000313" key="11">
    <source>
        <dbReference type="Proteomes" id="UP000045039"/>
    </source>
</evidence>
<proteinExistence type="inferred from homology"/>
<reference evidence="11" key="1">
    <citation type="submission" date="2015-06" db="EMBL/GenBank/DDBJ databases">
        <authorList>
            <person name="Radhakrishnan Rajesh"/>
            <person name="Underwood Anthony"/>
            <person name="Al-Shahib Ali"/>
        </authorList>
    </citation>
    <scope>NUCLEOTIDE SEQUENCE [LARGE SCALE GENOMIC DNA]</scope>
    <source>
        <strain evidence="11">P19_London_7_VIM_2_05_10</strain>
    </source>
</reference>
<name>A0A0C7AIV1_PSEAI</name>
<dbReference type="Pfam" id="PF00126">
    <property type="entry name" value="HTH_1"/>
    <property type="match status" value="1"/>
</dbReference>
<reference evidence="8" key="7">
    <citation type="submission" date="2020-01" db="EMBL/GenBank/DDBJ databases">
        <title>Bacteria Cultured from War Wounds Associated with the Conflict in Eastern Ukraine.</title>
        <authorList>
            <person name="Snesrud E."/>
            <person name="Galac M.R."/>
            <person name="Mc Gann P."/>
            <person name="Valentine K."/>
            <person name="Viacheslav K."/>
        </authorList>
    </citation>
    <scope>NUCLEOTIDE SEQUENCE</scope>
    <source>
        <strain evidence="8">VNMU148</strain>
    </source>
</reference>
<dbReference type="CDD" id="cd08422">
    <property type="entry name" value="PBP2_CrgA_like"/>
    <property type="match status" value="1"/>
</dbReference>
<dbReference type="PANTHER" id="PTHR30537:SF5">
    <property type="entry name" value="HTH-TYPE TRANSCRIPTIONAL ACTIVATOR TTDR-RELATED"/>
    <property type="match status" value="1"/>
</dbReference>
<dbReference type="EMBL" id="CVVU01000250">
    <property type="protein sequence ID" value="CRP88477.1"/>
    <property type="molecule type" value="Genomic_DNA"/>
</dbReference>
<evidence type="ECO:0000259" key="5">
    <source>
        <dbReference type="PROSITE" id="PS50931"/>
    </source>
</evidence>
<accession>A0A1S1C5K5</accession>
<keyword evidence="4" id="KW-0804">Transcription</keyword>
<dbReference type="EMBL" id="NFFZ01000002">
    <property type="protein sequence ID" value="OTI65150.1"/>
    <property type="molecule type" value="Genomic_DNA"/>
</dbReference>
<keyword evidence="2" id="KW-0805">Transcription regulation</keyword>
<accession>A0A0C7AIV1</accession>
<dbReference type="AlphaFoldDB" id="A0A0C7AIV1"/>
<reference evidence="9 12" key="4">
    <citation type="submission" date="2017-05" db="EMBL/GenBank/DDBJ databases">
        <authorList>
            <person name="Song R."/>
            <person name="Chenine A.L."/>
            <person name="Ruprecht R.M."/>
        </authorList>
    </citation>
    <scope>NUCLEOTIDE SEQUENCE [LARGE SCALE GENOMIC DNA]</scope>
    <source>
        <strain evidence="9 12">S567_C10_BS</strain>
    </source>
</reference>
<dbReference type="InterPro" id="IPR036388">
    <property type="entry name" value="WH-like_DNA-bd_sf"/>
</dbReference>
<reference evidence="10 13" key="6">
    <citation type="submission" date="2019-01" db="EMBL/GenBank/DDBJ databases">
        <title>The Pseudomonas aeruginosa pan-genome provides new insights on its population structure, horizontal gene transfer and pathogenicity.</title>
        <authorList>
            <person name="Freschi L."/>
            <person name="Vincent A.T."/>
            <person name="Jeukens J."/>
            <person name="Emond-Rheault J.-G."/>
            <person name="Kukavica-Ibrulj I."/>
            <person name="Dupont M.-J."/>
            <person name="Charette S.J."/>
            <person name="Boyle B."/>
            <person name="Levesque R.C."/>
        </authorList>
    </citation>
    <scope>NUCLEOTIDE SEQUENCE [LARGE SCALE GENOMIC DNA]</scope>
    <source>
        <strain evidence="10 13">PA-W36</strain>
    </source>
</reference>
<evidence type="ECO:0000256" key="2">
    <source>
        <dbReference type="ARBA" id="ARBA00023015"/>
    </source>
</evidence>
<dbReference type="InterPro" id="IPR000847">
    <property type="entry name" value="LysR_HTH_N"/>
</dbReference>
<dbReference type="InterPro" id="IPR036390">
    <property type="entry name" value="WH_DNA-bd_sf"/>
</dbReference>
<dbReference type="Proteomes" id="UP000644192">
    <property type="component" value="Unassembled WGS sequence"/>
</dbReference>
<dbReference type="Gene3D" id="3.40.190.290">
    <property type="match status" value="1"/>
</dbReference>
<dbReference type="SUPFAM" id="SSF46785">
    <property type="entry name" value="Winged helix' DNA-binding domain"/>
    <property type="match status" value="1"/>
</dbReference>
<dbReference type="GO" id="GO:0003677">
    <property type="term" value="F:DNA binding"/>
    <property type="evidence" value="ECO:0007669"/>
    <property type="project" value="UniProtKB-KW"/>
</dbReference>
<reference evidence="10 13" key="5">
    <citation type="submission" date="2017-08" db="EMBL/GenBank/DDBJ databases">
        <authorList>
            <person name="Feschi L."/>
            <person name="Jeukens J."/>
            <person name="Emond-Rheault J.-G."/>
            <person name="Kukavica-Ibrulj I."/>
            <person name="Boyle B."/>
            <person name="Levesque R.C."/>
        </authorList>
    </citation>
    <scope>NUCLEOTIDE SEQUENCE [LARGE SCALE GENOMIC DNA]</scope>
    <source>
        <strain evidence="10 13">PA-W36</strain>
    </source>
</reference>
<gene>
    <name evidence="6" type="primary">dmlR_5</name>
    <name evidence="7" type="synonym">dmlR_27</name>
    <name evidence="9" type="ORF">CAZ10_05120</name>
    <name evidence="6" type="ORF">CCBH4851_00775</name>
    <name evidence="8" type="ORF">GUL26_16350</name>
    <name evidence="10" type="ORF">IPC1295_02020</name>
    <name evidence="7" type="ORF">PAERUG_P19_London_7_VIM_2_05_10_05881</name>
</gene>
<evidence type="ECO:0000313" key="10">
    <source>
        <dbReference type="EMBL" id="RPM23304.1"/>
    </source>
</evidence>
<dbReference type="OMA" id="EIFSWLV"/>
<dbReference type="InterPro" id="IPR058163">
    <property type="entry name" value="LysR-type_TF_proteobact-type"/>
</dbReference>
<dbReference type="Pfam" id="PF03466">
    <property type="entry name" value="LysR_substrate"/>
    <property type="match status" value="1"/>
</dbReference>